<name>A0A5M9JVR0_MONFR</name>
<dbReference type="Proteomes" id="UP000322873">
    <property type="component" value="Unassembled WGS sequence"/>
</dbReference>
<organism evidence="2 3">
    <name type="scientific">Monilinia fructicola</name>
    <name type="common">Brown rot fungus</name>
    <name type="synonym">Ciboria fructicola</name>
    <dbReference type="NCBI Taxonomy" id="38448"/>
    <lineage>
        <taxon>Eukaryota</taxon>
        <taxon>Fungi</taxon>
        <taxon>Dikarya</taxon>
        <taxon>Ascomycota</taxon>
        <taxon>Pezizomycotina</taxon>
        <taxon>Leotiomycetes</taxon>
        <taxon>Helotiales</taxon>
        <taxon>Sclerotiniaceae</taxon>
        <taxon>Monilinia</taxon>
    </lineage>
</organism>
<feature type="compositionally biased region" description="Polar residues" evidence="1">
    <location>
        <begin position="80"/>
        <end position="94"/>
    </location>
</feature>
<gene>
    <name evidence="2" type="ORF">EYC84_003772</name>
</gene>
<sequence>MHLFIFSGYEMSKMMDPGSYYGCSQPGFYFSVEGEEVDGSLPTASEAIPGISNASGVLQQDTMSDDGPEATFNESVRDTPATTSAEDSNRNASLADKNNGTYVLDDVLNPESERCELAWHKIEDAAERSELILLKIEEMIVRYIDQAILLISFLDYSS</sequence>
<reference evidence="2 3" key="1">
    <citation type="submission" date="2019-06" db="EMBL/GenBank/DDBJ databases">
        <title>Genome Sequence of the Brown Rot Fungal Pathogen Monilinia fructicola.</title>
        <authorList>
            <person name="De Miccolis Angelini R.M."/>
            <person name="Landi L."/>
            <person name="Abate D."/>
            <person name="Pollastro S."/>
            <person name="Romanazzi G."/>
            <person name="Faretra F."/>
        </authorList>
    </citation>
    <scope>NUCLEOTIDE SEQUENCE [LARGE SCALE GENOMIC DNA]</scope>
    <source>
        <strain evidence="2 3">Mfrc123</strain>
    </source>
</reference>
<comment type="caution">
    <text evidence="2">The sequence shown here is derived from an EMBL/GenBank/DDBJ whole genome shotgun (WGS) entry which is preliminary data.</text>
</comment>
<evidence type="ECO:0000256" key="1">
    <source>
        <dbReference type="SAM" id="MobiDB-lite"/>
    </source>
</evidence>
<dbReference type="AlphaFoldDB" id="A0A5M9JVR0"/>
<proteinExistence type="predicted"/>
<dbReference type="EMBL" id="VICG01000004">
    <property type="protein sequence ID" value="KAA8573281.1"/>
    <property type="molecule type" value="Genomic_DNA"/>
</dbReference>
<evidence type="ECO:0000313" key="2">
    <source>
        <dbReference type="EMBL" id="KAA8573281.1"/>
    </source>
</evidence>
<keyword evidence="3" id="KW-1185">Reference proteome</keyword>
<accession>A0A5M9JVR0</accession>
<feature type="region of interest" description="Disordered" evidence="1">
    <location>
        <begin position="57"/>
        <end position="94"/>
    </location>
</feature>
<protein>
    <submittedName>
        <fullName evidence="2">Uncharacterized protein</fullName>
    </submittedName>
</protein>
<evidence type="ECO:0000313" key="3">
    <source>
        <dbReference type="Proteomes" id="UP000322873"/>
    </source>
</evidence>